<feature type="region of interest" description="Disordered" evidence="1">
    <location>
        <begin position="182"/>
        <end position="236"/>
    </location>
</feature>
<gene>
    <name evidence="2" type="ORF">HINF_LOCUS12325</name>
    <name evidence="3" type="ORF">HINF_LOCUS22074</name>
    <name evidence="4" type="ORF">HINF_LOCUS63744</name>
    <name evidence="5" type="ORF">HINF_LOCUS71786</name>
</gene>
<reference evidence="2" key="1">
    <citation type="submission" date="2023-06" db="EMBL/GenBank/DDBJ databases">
        <authorList>
            <person name="Kurt Z."/>
        </authorList>
    </citation>
    <scope>NUCLEOTIDE SEQUENCE</scope>
</reference>
<dbReference type="EMBL" id="CATOUU010000320">
    <property type="protein sequence ID" value="CAI9924680.1"/>
    <property type="molecule type" value="Genomic_DNA"/>
</dbReference>
<evidence type="ECO:0000313" key="6">
    <source>
        <dbReference type="Proteomes" id="UP001642409"/>
    </source>
</evidence>
<dbReference type="EMBL" id="CATOUU010000569">
    <property type="protein sequence ID" value="CAI9934429.1"/>
    <property type="molecule type" value="Genomic_DNA"/>
</dbReference>
<dbReference type="EMBL" id="CAXDID020000402">
    <property type="protein sequence ID" value="CAL6087643.1"/>
    <property type="molecule type" value="Genomic_DNA"/>
</dbReference>
<evidence type="ECO:0000313" key="3">
    <source>
        <dbReference type="EMBL" id="CAI9934429.1"/>
    </source>
</evidence>
<sequence>MNGIASLKKSGTIFERFLTNAPGPGAYVTENHRSLSREGGFTIGSKYKKKDGSKAPGPMDYMAEQCLHKIKRQTSAQTIQLKSTPSVFNQIVRSSSKASAGDFDISIPIIQHAHGQTIQQRYKQSKEIKTPGAADYDTISAKNHTMRLTSAQTMQKAVRDKKQIVEKAKIPAANQYNIDTNTLSRSGAGAFPKEKVKRQSTAAPGPADYEQAKFKNVRTRAQSASMSFRHSAGQTL</sequence>
<dbReference type="Pfam" id="PF07004">
    <property type="entry name" value="SHIPPO-rpt"/>
    <property type="match status" value="2"/>
</dbReference>
<dbReference type="PANTHER" id="PTHR21580:SF28">
    <property type="entry name" value="BOREALIN N-TERMINAL DOMAIN-CONTAINING PROTEIN-RELATED"/>
    <property type="match status" value="1"/>
</dbReference>
<dbReference type="InterPro" id="IPR051291">
    <property type="entry name" value="CIMAP"/>
</dbReference>
<organism evidence="2">
    <name type="scientific">Hexamita inflata</name>
    <dbReference type="NCBI Taxonomy" id="28002"/>
    <lineage>
        <taxon>Eukaryota</taxon>
        <taxon>Metamonada</taxon>
        <taxon>Diplomonadida</taxon>
        <taxon>Hexamitidae</taxon>
        <taxon>Hexamitinae</taxon>
        <taxon>Hexamita</taxon>
    </lineage>
</organism>
<comment type="caution">
    <text evidence="2">The sequence shown here is derived from an EMBL/GenBank/DDBJ whole genome shotgun (WGS) entry which is preliminary data.</text>
</comment>
<evidence type="ECO:0000313" key="4">
    <source>
        <dbReference type="EMBL" id="CAL6087643.1"/>
    </source>
</evidence>
<protein>
    <submittedName>
        <fullName evidence="2">SHIPPO 1-like protein</fullName>
    </submittedName>
    <submittedName>
        <fullName evidence="4">SHIPPO_1-like protein</fullName>
    </submittedName>
</protein>
<dbReference type="PANTHER" id="PTHR21580">
    <property type="entry name" value="SHIPPO-1-RELATED"/>
    <property type="match status" value="1"/>
</dbReference>
<dbReference type="EMBL" id="CAXDID020000558">
    <property type="protein sequence ID" value="CAL6102692.1"/>
    <property type="molecule type" value="Genomic_DNA"/>
</dbReference>
<accession>A0AA86NRH1</accession>
<name>A0AA86NRH1_9EUKA</name>
<evidence type="ECO:0000313" key="5">
    <source>
        <dbReference type="EMBL" id="CAL6102692.1"/>
    </source>
</evidence>
<evidence type="ECO:0000256" key="1">
    <source>
        <dbReference type="SAM" id="MobiDB-lite"/>
    </source>
</evidence>
<dbReference type="GO" id="GO:0005856">
    <property type="term" value="C:cytoskeleton"/>
    <property type="evidence" value="ECO:0007669"/>
    <property type="project" value="TreeGrafter"/>
</dbReference>
<dbReference type="AlphaFoldDB" id="A0AA86NRH1"/>
<dbReference type="InterPro" id="IPR010736">
    <property type="entry name" value="SHIPPO-rpt"/>
</dbReference>
<keyword evidence="6" id="KW-1185">Reference proteome</keyword>
<reference evidence="4 6" key="2">
    <citation type="submission" date="2024-07" db="EMBL/GenBank/DDBJ databases">
        <authorList>
            <person name="Akdeniz Z."/>
        </authorList>
    </citation>
    <scope>NUCLEOTIDE SEQUENCE [LARGE SCALE GENOMIC DNA]</scope>
</reference>
<evidence type="ECO:0000313" key="2">
    <source>
        <dbReference type="EMBL" id="CAI9924680.1"/>
    </source>
</evidence>
<dbReference type="Proteomes" id="UP001642409">
    <property type="component" value="Unassembled WGS sequence"/>
</dbReference>
<proteinExistence type="predicted"/>
<feature type="compositionally biased region" description="Polar residues" evidence="1">
    <location>
        <begin position="219"/>
        <end position="236"/>
    </location>
</feature>